<feature type="transmembrane region" description="Helical" evidence="8">
    <location>
        <begin position="115"/>
        <end position="133"/>
    </location>
</feature>
<keyword evidence="1" id="KW-0813">Transport</keyword>
<keyword evidence="8" id="KW-0472">Membrane</keyword>
<evidence type="ECO:0000256" key="6">
    <source>
        <dbReference type="ARBA" id="ARBA00023004"/>
    </source>
</evidence>
<dbReference type="NCBIfam" id="TIGR02163">
    <property type="entry name" value="napH"/>
    <property type="match status" value="1"/>
</dbReference>
<keyword evidence="8" id="KW-0812">Transmembrane</keyword>
<dbReference type="OrthoDB" id="6117400at2"/>
<name>A0A7Z0VIM8_9GAMM</name>
<evidence type="ECO:0000256" key="1">
    <source>
        <dbReference type="ARBA" id="ARBA00022448"/>
    </source>
</evidence>
<dbReference type="Proteomes" id="UP000094769">
    <property type="component" value="Unassembled WGS sequence"/>
</dbReference>
<evidence type="ECO:0000256" key="8">
    <source>
        <dbReference type="SAM" id="Phobius"/>
    </source>
</evidence>
<comment type="caution">
    <text evidence="10">The sequence shown here is derived from an EMBL/GenBank/DDBJ whole genome shotgun (WGS) entry which is preliminary data.</text>
</comment>
<organism evidence="10 11">
    <name type="scientific">Candidatus Thiodiazotropha endolucinida</name>
    <dbReference type="NCBI Taxonomy" id="1655433"/>
    <lineage>
        <taxon>Bacteria</taxon>
        <taxon>Pseudomonadati</taxon>
        <taxon>Pseudomonadota</taxon>
        <taxon>Gammaproteobacteria</taxon>
        <taxon>Chromatiales</taxon>
        <taxon>Sedimenticolaceae</taxon>
        <taxon>Candidatus Thiodiazotropha</taxon>
    </lineage>
</organism>
<evidence type="ECO:0000256" key="5">
    <source>
        <dbReference type="ARBA" id="ARBA00022982"/>
    </source>
</evidence>
<dbReference type="PROSITE" id="PS00198">
    <property type="entry name" value="4FE4S_FER_1"/>
    <property type="match status" value="1"/>
</dbReference>
<proteinExistence type="predicted"/>
<dbReference type="Gene3D" id="3.30.70.20">
    <property type="match status" value="1"/>
</dbReference>
<evidence type="ECO:0000313" key="11">
    <source>
        <dbReference type="Proteomes" id="UP000094769"/>
    </source>
</evidence>
<evidence type="ECO:0000313" key="10">
    <source>
        <dbReference type="EMBL" id="ODJ85894.1"/>
    </source>
</evidence>
<evidence type="ECO:0000259" key="9">
    <source>
        <dbReference type="PROSITE" id="PS51379"/>
    </source>
</evidence>
<reference evidence="10 11" key="1">
    <citation type="submission" date="2016-06" db="EMBL/GenBank/DDBJ databases">
        <title>Genome sequence of endosymbiont of Candidatus Endolucinida thiodiazotropha.</title>
        <authorList>
            <person name="Poehlein A."/>
            <person name="Koenig S."/>
            <person name="Heiden S.E."/>
            <person name="Thuermer A."/>
            <person name="Voget S."/>
            <person name="Daniel R."/>
            <person name="Markert S."/>
            <person name="Gros O."/>
            <person name="Schweder T."/>
        </authorList>
    </citation>
    <scope>NUCLEOTIDE SEQUENCE [LARGE SCALE GENOMIC DNA]</scope>
    <source>
        <strain evidence="10 11">COS</strain>
    </source>
</reference>
<dbReference type="Pfam" id="PF12801">
    <property type="entry name" value="Fer4_5"/>
    <property type="match status" value="2"/>
</dbReference>
<dbReference type="AlphaFoldDB" id="A0A7Z0VIM8"/>
<dbReference type="Pfam" id="PF00037">
    <property type="entry name" value="Fer4"/>
    <property type="match status" value="1"/>
</dbReference>
<dbReference type="EMBL" id="MARB01000032">
    <property type="protein sequence ID" value="ODJ85894.1"/>
    <property type="molecule type" value="Genomic_DNA"/>
</dbReference>
<dbReference type="GO" id="GO:0051539">
    <property type="term" value="F:4 iron, 4 sulfur cluster binding"/>
    <property type="evidence" value="ECO:0007669"/>
    <property type="project" value="UniProtKB-KW"/>
</dbReference>
<gene>
    <name evidence="10" type="primary">yccM_3</name>
    <name evidence="10" type="ORF">CODIS_38680</name>
</gene>
<protein>
    <submittedName>
        <fullName evidence="10">Putative electron transport protein YccM</fullName>
    </submittedName>
</protein>
<evidence type="ECO:0000256" key="7">
    <source>
        <dbReference type="ARBA" id="ARBA00023014"/>
    </source>
</evidence>
<evidence type="ECO:0000256" key="3">
    <source>
        <dbReference type="ARBA" id="ARBA00022723"/>
    </source>
</evidence>
<dbReference type="SUPFAM" id="SSF54862">
    <property type="entry name" value="4Fe-4S ferredoxins"/>
    <property type="match status" value="1"/>
</dbReference>
<keyword evidence="6" id="KW-0408">Iron</keyword>
<keyword evidence="11" id="KW-1185">Reference proteome</keyword>
<keyword evidence="4" id="KW-0677">Repeat</keyword>
<dbReference type="InterPro" id="IPR017896">
    <property type="entry name" value="4Fe4S_Fe-S-bd"/>
</dbReference>
<feature type="transmembrane region" description="Helical" evidence="8">
    <location>
        <begin position="176"/>
        <end position="194"/>
    </location>
</feature>
<dbReference type="InterPro" id="IPR051684">
    <property type="entry name" value="Electron_Trans/Redox"/>
</dbReference>
<keyword evidence="5" id="KW-0249">Electron transport</keyword>
<dbReference type="RefSeq" id="WP_069128187.1">
    <property type="nucleotide sequence ID" value="NZ_MARB01000032.1"/>
</dbReference>
<dbReference type="PANTHER" id="PTHR30176:SF3">
    <property type="entry name" value="FERREDOXIN-TYPE PROTEIN NAPH"/>
    <property type="match status" value="1"/>
</dbReference>
<evidence type="ECO:0000256" key="2">
    <source>
        <dbReference type="ARBA" id="ARBA00022485"/>
    </source>
</evidence>
<feature type="domain" description="4Fe-4S ferredoxin-type" evidence="9">
    <location>
        <begin position="287"/>
        <end position="317"/>
    </location>
</feature>
<dbReference type="PANTHER" id="PTHR30176">
    <property type="entry name" value="FERREDOXIN-TYPE PROTEIN NAPH"/>
    <property type="match status" value="1"/>
</dbReference>
<keyword evidence="7" id="KW-0411">Iron-sulfur</keyword>
<dbReference type="PROSITE" id="PS51379">
    <property type="entry name" value="4FE4S_FER_2"/>
    <property type="match status" value="1"/>
</dbReference>
<keyword evidence="8" id="KW-1133">Transmembrane helix</keyword>
<feature type="transmembrane region" description="Helical" evidence="8">
    <location>
        <begin position="64"/>
        <end position="80"/>
    </location>
</feature>
<dbReference type="InterPro" id="IPR011886">
    <property type="entry name" value="NapH_MauN"/>
</dbReference>
<feature type="transmembrane region" description="Helical" evidence="8">
    <location>
        <begin position="206"/>
        <end position="228"/>
    </location>
</feature>
<keyword evidence="2" id="KW-0004">4Fe-4S</keyword>
<dbReference type="GO" id="GO:0046872">
    <property type="term" value="F:metal ion binding"/>
    <property type="evidence" value="ECO:0007669"/>
    <property type="project" value="UniProtKB-KW"/>
</dbReference>
<dbReference type="GO" id="GO:0005886">
    <property type="term" value="C:plasma membrane"/>
    <property type="evidence" value="ECO:0007669"/>
    <property type="project" value="TreeGrafter"/>
</dbReference>
<keyword evidence="3" id="KW-0479">Metal-binding</keyword>
<dbReference type="InterPro" id="IPR017900">
    <property type="entry name" value="4Fe4S_Fe_S_CS"/>
</dbReference>
<evidence type="ECO:0000256" key="4">
    <source>
        <dbReference type="ARBA" id="ARBA00022737"/>
    </source>
</evidence>
<accession>A0A7Z0VIM8</accession>
<sequence>MDYVKDSLLQVFGYKRPRPSKDQQSPEVRKIYEGKRGALSKADLEALRDEHKGPFFSKWKKRRWITLIIVNLLFVASFYFDVQLVEGSLTGARVIGFHFADLNSALQVALAYKHIVLNLVIGMVTVFVMWMLLGGRTFCAWVCPYHLLSEWTEYLHLWLVEKKIIKNHTFSRKVRSVFYIIFALLALVTGYTVFETISPTGILSRALIYGPGIALLWVGVLLLFEVFYSRRAWCRYVCPIGVTYGMVGVLSPIRVKYNAEACHHEGDCRKVCMVPHVLDLTIRGGASDVNQDVTSDCTRCGMCVDICPTSSLTFEVKGLSKMLK</sequence>